<dbReference type="EnsemblMetazoa" id="ISCW021076-RA">
    <property type="protein sequence ID" value="ISCW021076-PA"/>
    <property type="gene ID" value="ISCW021076"/>
</dbReference>
<dbReference type="VEuPathDB" id="VectorBase:ISCI021076"/>
<organism>
    <name type="scientific">Ixodes scapularis</name>
    <name type="common">Black-legged tick</name>
    <name type="synonym">Deer tick</name>
    <dbReference type="NCBI Taxonomy" id="6945"/>
    <lineage>
        <taxon>Eukaryota</taxon>
        <taxon>Metazoa</taxon>
        <taxon>Ecdysozoa</taxon>
        <taxon>Arthropoda</taxon>
        <taxon>Chelicerata</taxon>
        <taxon>Arachnida</taxon>
        <taxon>Acari</taxon>
        <taxon>Parasitiformes</taxon>
        <taxon>Ixodida</taxon>
        <taxon>Ixodoidea</taxon>
        <taxon>Ixodidae</taxon>
        <taxon>Ixodinae</taxon>
        <taxon>Ixodes</taxon>
    </lineage>
</organism>
<protein>
    <submittedName>
        <fullName evidence="1 2">Uncharacterized protein</fullName>
    </submittedName>
</protein>
<dbReference type="Proteomes" id="UP000001555">
    <property type="component" value="Unassembled WGS sequence"/>
</dbReference>
<dbReference type="PaxDb" id="6945-B7Q9U5"/>
<keyword evidence="3" id="KW-1185">Reference proteome</keyword>
<reference evidence="1 3" key="1">
    <citation type="submission" date="2008-03" db="EMBL/GenBank/DDBJ databases">
        <title>Annotation of Ixodes scapularis.</title>
        <authorList>
            <consortium name="Ixodes scapularis Genome Project Consortium"/>
            <person name="Caler E."/>
            <person name="Hannick L.I."/>
            <person name="Bidwell S."/>
            <person name="Joardar V."/>
            <person name="Thiagarajan M."/>
            <person name="Amedeo P."/>
            <person name="Galinsky K.J."/>
            <person name="Schobel S."/>
            <person name="Inman J."/>
            <person name="Hostetler J."/>
            <person name="Miller J."/>
            <person name="Hammond M."/>
            <person name="Megy K."/>
            <person name="Lawson D."/>
            <person name="Kodira C."/>
            <person name="Sutton G."/>
            <person name="Meyer J."/>
            <person name="Hill C.A."/>
            <person name="Birren B."/>
            <person name="Nene V."/>
            <person name="Collins F."/>
            <person name="Alarcon-Chaidez F."/>
            <person name="Wikel S."/>
            <person name="Strausberg R."/>
        </authorList>
    </citation>
    <scope>NUCLEOTIDE SEQUENCE [LARGE SCALE GENOMIC DNA]</scope>
    <source>
        <strain evidence="3">Wikel</strain>
        <strain evidence="1">Wikel colony</strain>
    </source>
</reference>
<dbReference type="VEuPathDB" id="VectorBase:ISCW021076"/>
<sequence length="135" mass="15740">MVRQLQSTIHRLEGEEMAYEHKLQATLVEEKHLEKKVPSLHLQYVRGVPSCVPFLETEGWSTAHSQDAESLAGLERLRRKVENIKPKEDKAKVSTILRESNPIELKKLLLLYTLENQAHQEEAEEKSRQYSNFFE</sequence>
<dbReference type="InParanoid" id="B7Q9U5"/>
<dbReference type="VEuPathDB" id="VectorBase:ISCP_021140"/>
<dbReference type="HOGENOM" id="CLU_1888060_0_0_1"/>
<dbReference type="EMBL" id="DS891538">
    <property type="protein sequence ID" value="EEC15640.1"/>
    <property type="molecule type" value="Genomic_DNA"/>
</dbReference>
<dbReference type="OrthoDB" id="6424548at2759"/>
<evidence type="ECO:0000313" key="2">
    <source>
        <dbReference type="EnsemblMetazoa" id="ISCW021076-PA"/>
    </source>
</evidence>
<name>B7Q9U5_IXOSC</name>
<reference evidence="2" key="2">
    <citation type="submission" date="2020-05" db="UniProtKB">
        <authorList>
            <consortium name="EnsemblMetazoa"/>
        </authorList>
    </citation>
    <scope>IDENTIFICATION</scope>
    <source>
        <strain evidence="2">wikel</strain>
    </source>
</reference>
<dbReference type="EMBL" id="ABJB010685775">
    <property type="status" value="NOT_ANNOTATED_CDS"/>
    <property type="molecule type" value="Genomic_DNA"/>
</dbReference>
<proteinExistence type="predicted"/>
<evidence type="ECO:0000313" key="1">
    <source>
        <dbReference type="EMBL" id="EEC15640.1"/>
    </source>
</evidence>
<evidence type="ECO:0000313" key="3">
    <source>
        <dbReference type="Proteomes" id="UP000001555"/>
    </source>
</evidence>
<gene>
    <name evidence="1" type="ORF">IscW_ISCW021076</name>
</gene>
<accession>B7Q9U5</accession>
<dbReference type="AlphaFoldDB" id="B7Q9U5"/>